<reference evidence="3 4" key="1">
    <citation type="submission" date="2020-02" db="EMBL/GenBank/DDBJ databases">
        <title>Acidophilic actinobacteria isolated from forest soil.</title>
        <authorList>
            <person name="Golinska P."/>
        </authorList>
    </citation>
    <scope>NUCLEOTIDE SEQUENCE [LARGE SCALE GENOMIC DNA]</scope>
    <source>
        <strain evidence="3 4">NL8</strain>
    </source>
</reference>
<dbReference type="InterPro" id="IPR039422">
    <property type="entry name" value="MarR/SlyA-like"/>
</dbReference>
<dbReference type="Proteomes" id="UP000730482">
    <property type="component" value="Unassembled WGS sequence"/>
</dbReference>
<dbReference type="EMBL" id="JAAFYZ010000279">
    <property type="protein sequence ID" value="MBS2553711.1"/>
    <property type="molecule type" value="Genomic_DNA"/>
</dbReference>
<dbReference type="InterPro" id="IPR000835">
    <property type="entry name" value="HTH_MarR-typ"/>
</dbReference>
<feature type="compositionally biased region" description="Basic and acidic residues" evidence="1">
    <location>
        <begin position="1"/>
        <end position="10"/>
    </location>
</feature>
<dbReference type="SMART" id="SM00347">
    <property type="entry name" value="HTH_MARR"/>
    <property type="match status" value="1"/>
</dbReference>
<comment type="caution">
    <text evidence="3">The sequence shown here is derived from an EMBL/GenBank/DDBJ whole genome shotgun (WGS) entry which is preliminary data.</text>
</comment>
<dbReference type="Pfam" id="PF12802">
    <property type="entry name" value="MarR_2"/>
    <property type="match status" value="1"/>
</dbReference>
<dbReference type="InterPro" id="IPR036388">
    <property type="entry name" value="WH-like_DNA-bd_sf"/>
</dbReference>
<proteinExistence type="predicted"/>
<sequence length="178" mass="18991">MSRRPARDSEPVEPVEPVSLVKSVEVTDDALAPEPAEPSDPAPTATTSDITDALAETAFTVTALLAESAAAHDLSLTQLRMLAILRDREPRIADLAAFLGLERSSVSGLVDRAVRRGLVHRTASADDARATRLSLTDEGRRLAAVVTAQVDAKLVPITGRLATAERARLVVLLRKLLD</sequence>
<accession>A0ABS5L5U5</accession>
<name>A0ABS5L5U5_9ACTN</name>
<dbReference type="RefSeq" id="WP_212020540.1">
    <property type="nucleotide sequence ID" value="NZ_JAAFYZ010000279.1"/>
</dbReference>
<evidence type="ECO:0000313" key="4">
    <source>
        <dbReference type="Proteomes" id="UP000730482"/>
    </source>
</evidence>
<protein>
    <submittedName>
        <fullName evidence="3">MarR family transcriptional regulator</fullName>
    </submittedName>
</protein>
<evidence type="ECO:0000313" key="3">
    <source>
        <dbReference type="EMBL" id="MBS2553711.1"/>
    </source>
</evidence>
<feature type="domain" description="HTH marR-type" evidence="2">
    <location>
        <begin position="47"/>
        <end position="178"/>
    </location>
</feature>
<keyword evidence="4" id="KW-1185">Reference proteome</keyword>
<organism evidence="3 4">
    <name type="scientific">Catenulispora pinistramenti</name>
    <dbReference type="NCBI Taxonomy" id="2705254"/>
    <lineage>
        <taxon>Bacteria</taxon>
        <taxon>Bacillati</taxon>
        <taxon>Actinomycetota</taxon>
        <taxon>Actinomycetes</taxon>
        <taxon>Catenulisporales</taxon>
        <taxon>Catenulisporaceae</taxon>
        <taxon>Catenulispora</taxon>
    </lineage>
</organism>
<dbReference type="PANTHER" id="PTHR33164">
    <property type="entry name" value="TRANSCRIPTIONAL REGULATOR, MARR FAMILY"/>
    <property type="match status" value="1"/>
</dbReference>
<feature type="compositionally biased region" description="Low complexity" evidence="1">
    <location>
        <begin position="15"/>
        <end position="34"/>
    </location>
</feature>
<dbReference type="SUPFAM" id="SSF46785">
    <property type="entry name" value="Winged helix' DNA-binding domain"/>
    <property type="match status" value="1"/>
</dbReference>
<dbReference type="Gene3D" id="1.10.10.10">
    <property type="entry name" value="Winged helix-like DNA-binding domain superfamily/Winged helix DNA-binding domain"/>
    <property type="match status" value="1"/>
</dbReference>
<evidence type="ECO:0000256" key="1">
    <source>
        <dbReference type="SAM" id="MobiDB-lite"/>
    </source>
</evidence>
<dbReference type="PROSITE" id="PS50995">
    <property type="entry name" value="HTH_MARR_2"/>
    <property type="match status" value="1"/>
</dbReference>
<dbReference type="InterPro" id="IPR036390">
    <property type="entry name" value="WH_DNA-bd_sf"/>
</dbReference>
<dbReference type="PRINTS" id="PR00598">
    <property type="entry name" value="HTHMARR"/>
</dbReference>
<gene>
    <name evidence="3" type="ORF">KGQ19_43350</name>
</gene>
<dbReference type="PANTHER" id="PTHR33164:SF94">
    <property type="entry name" value="TRANSCRIPTIONAL REGULATORY PROTEIN-RELATED"/>
    <property type="match status" value="1"/>
</dbReference>
<evidence type="ECO:0000259" key="2">
    <source>
        <dbReference type="PROSITE" id="PS50995"/>
    </source>
</evidence>
<feature type="region of interest" description="Disordered" evidence="1">
    <location>
        <begin position="1"/>
        <end position="47"/>
    </location>
</feature>